<comment type="caution">
    <text evidence="3">The sequence shown here is derived from an EMBL/GenBank/DDBJ whole genome shotgun (WGS) entry which is preliminary data.</text>
</comment>
<keyword evidence="1" id="KW-0472">Membrane</keyword>
<dbReference type="Pfam" id="PF22807">
    <property type="entry name" value="TrAA12"/>
    <property type="match status" value="2"/>
</dbReference>
<keyword evidence="1" id="KW-0812">Transmembrane</keyword>
<dbReference type="InterPro" id="IPR011042">
    <property type="entry name" value="6-blade_b-propeller_TolB-like"/>
</dbReference>
<organism evidence="3 4">
    <name type="scientific">Candidatus Azambacteria bacterium GW2011_GWF2_46_32</name>
    <dbReference type="NCBI Taxonomy" id="1618628"/>
    <lineage>
        <taxon>Bacteria</taxon>
        <taxon>Candidatus Azamiibacteriota</taxon>
    </lineage>
</organism>
<evidence type="ECO:0000259" key="2">
    <source>
        <dbReference type="Pfam" id="PF22807"/>
    </source>
</evidence>
<evidence type="ECO:0000256" key="1">
    <source>
        <dbReference type="SAM" id="Phobius"/>
    </source>
</evidence>
<dbReference type="PANTHER" id="PTHR19328:SF53">
    <property type="entry name" value="MEMBRANE PROTEIN"/>
    <property type="match status" value="1"/>
</dbReference>
<keyword evidence="1" id="KW-1133">Transmembrane helix</keyword>
<feature type="domain" description="Pyrroloquinoline quinone-dependent pyranose dehydrogenase beta-propeller" evidence="2">
    <location>
        <begin position="69"/>
        <end position="259"/>
    </location>
</feature>
<reference evidence="3 4" key="1">
    <citation type="journal article" date="2015" name="Nature">
        <title>rRNA introns, odd ribosomes, and small enigmatic genomes across a large radiation of phyla.</title>
        <authorList>
            <person name="Brown C.T."/>
            <person name="Hug L.A."/>
            <person name="Thomas B.C."/>
            <person name="Sharon I."/>
            <person name="Castelle C.J."/>
            <person name="Singh A."/>
            <person name="Wilkins M.J."/>
            <person name="Williams K.H."/>
            <person name="Banfield J.F."/>
        </authorList>
    </citation>
    <scope>NUCLEOTIDE SEQUENCE [LARGE SCALE GENOMIC DNA]</scope>
</reference>
<dbReference type="EMBL" id="LCMM01000046">
    <property type="protein sequence ID" value="KKU36552.1"/>
    <property type="molecule type" value="Genomic_DNA"/>
</dbReference>
<protein>
    <submittedName>
        <fullName evidence="3">Glucose/sorbosone dehydrogenase-like protein</fullName>
    </submittedName>
</protein>
<dbReference type="InterPro" id="IPR011041">
    <property type="entry name" value="Quinoprot_gluc/sorb_DH_b-prop"/>
</dbReference>
<accession>A0A0G1PVG8</accession>
<evidence type="ECO:0000313" key="4">
    <source>
        <dbReference type="Proteomes" id="UP000034856"/>
    </source>
</evidence>
<dbReference type="Proteomes" id="UP000034856">
    <property type="component" value="Unassembled WGS sequence"/>
</dbReference>
<dbReference type="AlphaFoldDB" id="A0A0G1PVG8"/>
<gene>
    <name evidence="3" type="ORF">UX51_C0046G0001</name>
</gene>
<dbReference type="SUPFAM" id="SSF50952">
    <property type="entry name" value="Soluble quinoprotein glucose dehydrogenase"/>
    <property type="match status" value="1"/>
</dbReference>
<proteinExistence type="predicted"/>
<feature type="domain" description="Pyrroloquinoline quinone-dependent pyranose dehydrogenase beta-propeller" evidence="2">
    <location>
        <begin position="308"/>
        <end position="410"/>
    </location>
</feature>
<sequence>MCEMKKYAVIFIFIFLLVAGAWLGYFYWQNLRGLGPALKPPPEDIAKLLPPEKSAQVPPTINETEFPLKLPAGFKISIFAKGLGSPRVMTYDPAGNIVVSIPAQGKVVALPDKNSDGVADEVVTVAEGLNSPHGLATRCTEKCEFFIAESNQVAYYDYDTKNLKTFNKRKIIDLPSGGNHITRTILFMPSPNDHKLLTSVGSTCNVCEENDWRRAKILISNADGGDLKTFASGLRNSVFMAIHPVTGKIWATEMGRDLLGDDLPPDEINIVEEDKDYGWPYFYGKDIRDAAFEPNVMFEQNPDRFGSHIDIPAHSSPLGLAFIPEEGWPQEYWHNLLVAYHGSWNRTVPTGYKIVRYKLDEQGNYLGEEDFISGWLTNEGALGRPVDILVQPGGIIYVSDDKAGVIYRITH</sequence>
<feature type="transmembrane region" description="Helical" evidence="1">
    <location>
        <begin position="7"/>
        <end position="28"/>
    </location>
</feature>
<evidence type="ECO:0000313" key="3">
    <source>
        <dbReference type="EMBL" id="KKU36552.1"/>
    </source>
</evidence>
<dbReference type="InterPro" id="IPR054539">
    <property type="entry name" value="Beta-prop_PDH"/>
</dbReference>
<dbReference type="PATRIC" id="fig|1618628.3.peg.623"/>
<dbReference type="PANTHER" id="PTHR19328">
    <property type="entry name" value="HEDGEHOG-INTERACTING PROTEIN"/>
    <property type="match status" value="1"/>
</dbReference>
<name>A0A0G1PVG8_9BACT</name>
<dbReference type="Gene3D" id="2.120.10.30">
    <property type="entry name" value="TolB, C-terminal domain"/>
    <property type="match status" value="1"/>
</dbReference>